<evidence type="ECO:0000259" key="1">
    <source>
        <dbReference type="SMART" id="SM00418"/>
    </source>
</evidence>
<dbReference type="InterPro" id="IPR001845">
    <property type="entry name" value="HTH_ArsR_DNA-bd_dom"/>
</dbReference>
<dbReference type="Pfam" id="PF12840">
    <property type="entry name" value="HTH_20"/>
    <property type="match status" value="1"/>
</dbReference>
<dbReference type="InterPro" id="IPR036388">
    <property type="entry name" value="WH-like_DNA-bd_sf"/>
</dbReference>
<feature type="domain" description="HTH arsR-type" evidence="1">
    <location>
        <begin position="29"/>
        <end position="109"/>
    </location>
</feature>
<dbReference type="Gene3D" id="1.10.10.10">
    <property type="entry name" value="Winged helix-like DNA-binding domain superfamily/Winged helix DNA-binding domain"/>
    <property type="match status" value="1"/>
</dbReference>
<dbReference type="InterPro" id="IPR036390">
    <property type="entry name" value="WH_DNA-bd_sf"/>
</dbReference>
<keyword evidence="3" id="KW-1185">Reference proteome</keyword>
<gene>
    <name evidence="2" type="ORF">FDA94_20990</name>
</gene>
<dbReference type="SUPFAM" id="SSF46785">
    <property type="entry name" value="Winged helix' DNA-binding domain"/>
    <property type="match status" value="1"/>
</dbReference>
<organism evidence="2 3">
    <name type="scientific">Herbidospora galbida</name>
    <dbReference type="NCBI Taxonomy" id="2575442"/>
    <lineage>
        <taxon>Bacteria</taxon>
        <taxon>Bacillati</taxon>
        <taxon>Actinomycetota</taxon>
        <taxon>Actinomycetes</taxon>
        <taxon>Streptosporangiales</taxon>
        <taxon>Streptosporangiaceae</taxon>
        <taxon>Herbidospora</taxon>
    </lineage>
</organism>
<dbReference type="AlphaFoldDB" id="A0A4U3MC33"/>
<dbReference type="CDD" id="cd00090">
    <property type="entry name" value="HTH_ARSR"/>
    <property type="match status" value="1"/>
</dbReference>
<protein>
    <submittedName>
        <fullName evidence="2">ArsR family transcriptional regulator</fullName>
    </submittedName>
</protein>
<dbReference type="SMART" id="SM00418">
    <property type="entry name" value="HTH_ARSR"/>
    <property type="match status" value="1"/>
</dbReference>
<dbReference type="EMBL" id="SZQA01000020">
    <property type="protein sequence ID" value="TKK86581.1"/>
    <property type="molecule type" value="Genomic_DNA"/>
</dbReference>
<dbReference type="InterPro" id="IPR011991">
    <property type="entry name" value="ArsR-like_HTH"/>
</dbReference>
<proteinExistence type="predicted"/>
<sequence length="205" mass="23106">MPNRKEFFAKSSLRFTVVHMNESVFLDAKGLRALAHPVRVQLLGLLRLYGPQTATGLADRLGLTSGATSYHLRQLAGGGLVEEDVDRGNGRERWWRAVHRATHFENRELADQEPEAAFLYLQSVIDVQGRRAQRTLAAHQTMPGPWRDVFDLSDWSLRLTPEEAHSLIEELHAVVGRYRLDRADAEGPDDAERVVIVIHSLPEPS</sequence>
<comment type="caution">
    <text evidence="2">The sequence shown here is derived from an EMBL/GenBank/DDBJ whole genome shotgun (WGS) entry which is preliminary data.</text>
</comment>
<dbReference type="GO" id="GO:0003700">
    <property type="term" value="F:DNA-binding transcription factor activity"/>
    <property type="evidence" value="ECO:0007669"/>
    <property type="project" value="InterPro"/>
</dbReference>
<evidence type="ECO:0000313" key="3">
    <source>
        <dbReference type="Proteomes" id="UP000308705"/>
    </source>
</evidence>
<reference evidence="2 3" key="1">
    <citation type="submission" date="2019-04" db="EMBL/GenBank/DDBJ databases">
        <title>Herbidospora sp. NEAU-GS14.nov., a novel actinomycete isolated from soil.</title>
        <authorList>
            <person name="Han L."/>
        </authorList>
    </citation>
    <scope>NUCLEOTIDE SEQUENCE [LARGE SCALE GENOMIC DNA]</scope>
    <source>
        <strain evidence="2 3">NEAU-GS14</strain>
    </source>
</reference>
<dbReference type="Proteomes" id="UP000308705">
    <property type="component" value="Unassembled WGS sequence"/>
</dbReference>
<evidence type="ECO:0000313" key="2">
    <source>
        <dbReference type="EMBL" id="TKK86581.1"/>
    </source>
</evidence>
<accession>A0A4U3MC33</accession>
<dbReference type="OrthoDB" id="7945987at2"/>
<name>A0A4U3MC33_9ACTN</name>